<evidence type="ECO:0000313" key="1">
    <source>
        <dbReference type="EMBL" id="PSC69421.1"/>
    </source>
</evidence>
<accession>A0A2P6V5Q3</accession>
<dbReference type="EMBL" id="LHPF02000027">
    <property type="protein sequence ID" value="PSC69421.1"/>
    <property type="molecule type" value="Genomic_DNA"/>
</dbReference>
<dbReference type="AlphaFoldDB" id="A0A2P6V5Q3"/>
<name>A0A2P6V5Q3_9CHLO</name>
<keyword evidence="2" id="KW-1185">Reference proteome</keyword>
<protein>
    <submittedName>
        <fullName evidence="1">Peptide ABC transporter ATP-binding</fullName>
    </submittedName>
</protein>
<evidence type="ECO:0000313" key="2">
    <source>
        <dbReference type="Proteomes" id="UP000239649"/>
    </source>
</evidence>
<proteinExistence type="predicted"/>
<organism evidence="1 2">
    <name type="scientific">Micractinium conductrix</name>
    <dbReference type="NCBI Taxonomy" id="554055"/>
    <lineage>
        <taxon>Eukaryota</taxon>
        <taxon>Viridiplantae</taxon>
        <taxon>Chlorophyta</taxon>
        <taxon>core chlorophytes</taxon>
        <taxon>Trebouxiophyceae</taxon>
        <taxon>Chlorellales</taxon>
        <taxon>Chlorellaceae</taxon>
        <taxon>Chlorella clade</taxon>
        <taxon>Micractinium</taxon>
    </lineage>
</organism>
<gene>
    <name evidence="1" type="ORF">C2E20_7098</name>
</gene>
<keyword evidence="1" id="KW-0067">ATP-binding</keyword>
<dbReference type="GO" id="GO:0005524">
    <property type="term" value="F:ATP binding"/>
    <property type="evidence" value="ECO:0007669"/>
    <property type="project" value="UniProtKB-KW"/>
</dbReference>
<dbReference type="Proteomes" id="UP000239649">
    <property type="component" value="Unassembled WGS sequence"/>
</dbReference>
<sequence>MFNRCKHACRRCIQRSGVMRMRRRNFSASRAAARHSVARQAVTHTTLAGAVACCSSPAC</sequence>
<keyword evidence="1" id="KW-0547">Nucleotide-binding</keyword>
<reference evidence="1 2" key="1">
    <citation type="journal article" date="2018" name="Plant J.">
        <title>Genome sequences of Chlorella sorokiniana UTEX 1602 and Micractinium conductrix SAG 241.80: implications to maltose excretion by a green alga.</title>
        <authorList>
            <person name="Arriola M.B."/>
            <person name="Velmurugan N."/>
            <person name="Zhang Y."/>
            <person name="Plunkett M.H."/>
            <person name="Hondzo H."/>
            <person name="Barney B.M."/>
        </authorList>
    </citation>
    <scope>NUCLEOTIDE SEQUENCE [LARGE SCALE GENOMIC DNA]</scope>
    <source>
        <strain evidence="1 2">SAG 241.80</strain>
    </source>
</reference>
<comment type="caution">
    <text evidence="1">The sequence shown here is derived from an EMBL/GenBank/DDBJ whole genome shotgun (WGS) entry which is preliminary data.</text>
</comment>